<protein>
    <recommendedName>
        <fullName evidence="1">DUF6546 domain-containing protein</fullName>
    </recommendedName>
</protein>
<keyword evidence="3" id="KW-1185">Reference proteome</keyword>
<sequence length="356" mass="40848">MASSPDTTALQTPASRPRLPFDVELFIVRDLIEVYKHDERRLAPLATVSETWQRIVEKHTFQDIKLGVQDFLAFEKFVQSGRLQLVKSITLEVRGGIYVNGHEGCDCDTIQKNFPDIISSTTAVESIHIEKWWNGFGICPSQLFSRGFKLPPSVKQLSYFYGVSRGYYLMDPTEYSWESLDLISQAAGHLEHIALSYTITANDFFDVCKEVEFKQLKTLALTYRFNGIPNNELLKAASEAAWRMPALEMMEIWEFGLPGKEAHIFRYEKLGTAKSRISWLSCGHHSISPCVYNSWKDVLDGTGSYTLEEKEHRFALDDIITFSDMVSHLMLKEHVLRASTRKRVSKDDIWQRLFIA</sequence>
<accession>A0A2K0WAR9</accession>
<dbReference type="AlphaFoldDB" id="A0A2K0WAR9"/>
<dbReference type="Pfam" id="PF20183">
    <property type="entry name" value="DUF6546"/>
    <property type="match status" value="1"/>
</dbReference>
<name>A0A2K0WAR9_GIBNY</name>
<dbReference type="Proteomes" id="UP000236664">
    <property type="component" value="Unassembled WGS sequence"/>
</dbReference>
<feature type="domain" description="DUF6546" evidence="1">
    <location>
        <begin position="150"/>
        <end position="337"/>
    </location>
</feature>
<gene>
    <name evidence="2" type="ORF">FNYG_07214</name>
</gene>
<dbReference type="InterPro" id="IPR046676">
    <property type="entry name" value="DUF6546"/>
</dbReference>
<dbReference type="EMBL" id="MTQA01000091">
    <property type="protein sequence ID" value="PNP79379.1"/>
    <property type="molecule type" value="Genomic_DNA"/>
</dbReference>
<proteinExistence type="predicted"/>
<evidence type="ECO:0000259" key="1">
    <source>
        <dbReference type="Pfam" id="PF20183"/>
    </source>
</evidence>
<reference evidence="2 3" key="1">
    <citation type="submission" date="2017-06" db="EMBL/GenBank/DDBJ databases">
        <title>Genome of Fusarium nygamai isolate CS10214.</title>
        <authorList>
            <person name="Gardiner D.M."/>
            <person name="Obanor F."/>
            <person name="Kazan K."/>
        </authorList>
    </citation>
    <scope>NUCLEOTIDE SEQUENCE [LARGE SCALE GENOMIC DNA]</scope>
    <source>
        <strain evidence="2 3">CS10214</strain>
    </source>
</reference>
<evidence type="ECO:0000313" key="3">
    <source>
        <dbReference type="Proteomes" id="UP000236664"/>
    </source>
</evidence>
<organism evidence="2 3">
    <name type="scientific">Gibberella nygamai</name>
    <name type="common">Bean root rot disease fungus</name>
    <name type="synonym">Fusarium nygamai</name>
    <dbReference type="NCBI Taxonomy" id="42673"/>
    <lineage>
        <taxon>Eukaryota</taxon>
        <taxon>Fungi</taxon>
        <taxon>Dikarya</taxon>
        <taxon>Ascomycota</taxon>
        <taxon>Pezizomycotina</taxon>
        <taxon>Sordariomycetes</taxon>
        <taxon>Hypocreomycetidae</taxon>
        <taxon>Hypocreales</taxon>
        <taxon>Nectriaceae</taxon>
        <taxon>Fusarium</taxon>
        <taxon>Fusarium fujikuroi species complex</taxon>
    </lineage>
</organism>
<evidence type="ECO:0000313" key="2">
    <source>
        <dbReference type="EMBL" id="PNP79379.1"/>
    </source>
</evidence>
<dbReference type="OrthoDB" id="5333491at2759"/>
<comment type="caution">
    <text evidence="2">The sequence shown here is derived from an EMBL/GenBank/DDBJ whole genome shotgun (WGS) entry which is preliminary data.</text>
</comment>